<comment type="caution">
    <text evidence="11">The sequence shown here is derived from an EMBL/GenBank/DDBJ whole genome shotgun (WGS) entry which is preliminary data.</text>
</comment>
<evidence type="ECO:0000256" key="7">
    <source>
        <dbReference type="ARBA" id="ARBA00023034"/>
    </source>
</evidence>
<evidence type="ECO:0000256" key="6">
    <source>
        <dbReference type="ARBA" id="ARBA00022989"/>
    </source>
</evidence>
<keyword evidence="12" id="KW-1185">Reference proteome</keyword>
<dbReference type="GO" id="GO:0048219">
    <property type="term" value="P:inter-Golgi cisterna vesicle-mediated transport"/>
    <property type="evidence" value="ECO:0007669"/>
    <property type="project" value="TreeGrafter"/>
</dbReference>
<dbReference type="PANTHER" id="PTHR21094">
    <property type="entry name" value="GOS-28 SNARE- RELATED"/>
    <property type="match status" value="1"/>
</dbReference>
<dbReference type="Proteomes" id="UP000530660">
    <property type="component" value="Unassembled WGS sequence"/>
</dbReference>
<dbReference type="EMBL" id="VWRR01000011">
    <property type="protein sequence ID" value="KAF6002275.1"/>
    <property type="molecule type" value="Genomic_DNA"/>
</dbReference>
<dbReference type="GO" id="GO:0005801">
    <property type="term" value="C:cis-Golgi network"/>
    <property type="evidence" value="ECO:0007669"/>
    <property type="project" value="InterPro"/>
</dbReference>
<dbReference type="PANTHER" id="PTHR21094:SF2">
    <property type="entry name" value="GOLGI SNAP RECEPTOR COMPLEX MEMBER 1"/>
    <property type="match status" value="1"/>
</dbReference>
<evidence type="ECO:0000256" key="4">
    <source>
        <dbReference type="ARBA" id="ARBA00022692"/>
    </source>
</evidence>
<dbReference type="GO" id="GO:0006888">
    <property type="term" value="P:endoplasmic reticulum to Golgi vesicle-mediated transport"/>
    <property type="evidence" value="ECO:0007669"/>
    <property type="project" value="InterPro"/>
</dbReference>
<accession>A0A7J7IGP4</accession>
<sequence length="248" mass="28323">MFASWERLRADARRLENEIEDCLTDFAKACAALSGGASRTFGESQRNGGLSRELERVETLGTKLQGCLRQLEETNQFMASFAHGEHGNPALLPVLQRHQEVLAEYRIEYRRLRTGLRQLQEYYELVGERQASSPERRRSQPATGRDQARNSTDLERGLLDLESESVHVNGAHRAADASLGQSMALRDELVRQRQAFMVMFHRMTSMAESMPQLGRLITNIRRRKRRDMVMVASAAGLLSFLTILWRFL</sequence>
<evidence type="ECO:0000256" key="3">
    <source>
        <dbReference type="ARBA" id="ARBA00022448"/>
    </source>
</evidence>
<dbReference type="GO" id="GO:0000139">
    <property type="term" value="C:Golgi membrane"/>
    <property type="evidence" value="ECO:0007669"/>
    <property type="project" value="UniProtKB-SubCell"/>
</dbReference>
<proteinExistence type="inferred from homology"/>
<evidence type="ECO:0000256" key="1">
    <source>
        <dbReference type="ARBA" id="ARBA00004409"/>
    </source>
</evidence>
<name>A0A7J7IGP4_9RHOD</name>
<gene>
    <name evidence="11" type="primary">GOSR1</name>
    <name evidence="11" type="ORF">F1559_003729</name>
</gene>
<keyword evidence="7" id="KW-0333">Golgi apparatus</keyword>
<evidence type="ECO:0000256" key="2">
    <source>
        <dbReference type="ARBA" id="ARBA00008473"/>
    </source>
</evidence>
<comment type="subcellular location">
    <subcellularLocation>
        <location evidence="1">Golgi apparatus membrane</location>
        <topology evidence="1">Single-pass type IV membrane protein</topology>
    </subcellularLocation>
</comment>
<keyword evidence="4 10" id="KW-0812">Transmembrane</keyword>
<dbReference type="GO" id="GO:0031201">
    <property type="term" value="C:SNARE complex"/>
    <property type="evidence" value="ECO:0007669"/>
    <property type="project" value="TreeGrafter"/>
</dbReference>
<dbReference type="GO" id="GO:0005797">
    <property type="term" value="C:Golgi medial cisterna"/>
    <property type="evidence" value="ECO:0007669"/>
    <property type="project" value="TreeGrafter"/>
</dbReference>
<keyword evidence="8 10" id="KW-0472">Membrane</keyword>
<dbReference type="InterPro" id="IPR023601">
    <property type="entry name" value="Golgi_SNAP_su1"/>
</dbReference>
<dbReference type="GO" id="GO:0006906">
    <property type="term" value="P:vesicle fusion"/>
    <property type="evidence" value="ECO:0007669"/>
    <property type="project" value="TreeGrafter"/>
</dbReference>
<dbReference type="GO" id="GO:0015031">
    <property type="term" value="P:protein transport"/>
    <property type="evidence" value="ECO:0007669"/>
    <property type="project" value="UniProtKB-KW"/>
</dbReference>
<evidence type="ECO:0000313" key="12">
    <source>
        <dbReference type="Proteomes" id="UP000530660"/>
    </source>
</evidence>
<keyword evidence="11" id="KW-0675">Receptor</keyword>
<evidence type="ECO:0000313" key="11">
    <source>
        <dbReference type="EMBL" id="KAF6002275.1"/>
    </source>
</evidence>
<organism evidence="11 12">
    <name type="scientific">Cyanidiococcus yangmingshanensis</name>
    <dbReference type="NCBI Taxonomy" id="2690220"/>
    <lineage>
        <taxon>Eukaryota</taxon>
        <taxon>Rhodophyta</taxon>
        <taxon>Bangiophyceae</taxon>
        <taxon>Cyanidiales</taxon>
        <taxon>Cyanidiaceae</taxon>
        <taxon>Cyanidiococcus</taxon>
    </lineage>
</organism>
<keyword evidence="6 10" id="KW-1133">Transmembrane helix</keyword>
<dbReference type="AlphaFoldDB" id="A0A7J7IGP4"/>
<dbReference type="OrthoDB" id="5688at2759"/>
<feature type="region of interest" description="Disordered" evidence="9">
    <location>
        <begin position="127"/>
        <end position="152"/>
    </location>
</feature>
<dbReference type="GO" id="GO:0005484">
    <property type="term" value="F:SNAP receptor activity"/>
    <property type="evidence" value="ECO:0007669"/>
    <property type="project" value="TreeGrafter"/>
</dbReference>
<evidence type="ECO:0000256" key="10">
    <source>
        <dbReference type="SAM" id="Phobius"/>
    </source>
</evidence>
<feature type="transmembrane region" description="Helical" evidence="10">
    <location>
        <begin position="228"/>
        <end position="247"/>
    </location>
</feature>
<evidence type="ECO:0000256" key="9">
    <source>
        <dbReference type="SAM" id="MobiDB-lite"/>
    </source>
</evidence>
<evidence type="ECO:0000256" key="8">
    <source>
        <dbReference type="ARBA" id="ARBA00023136"/>
    </source>
</evidence>
<comment type="similarity">
    <text evidence="2">Belongs to the GOSR1 family.</text>
</comment>
<reference evidence="11 12" key="1">
    <citation type="journal article" date="2020" name="J. Phycol.">
        <title>Comparative genome analysis reveals Cyanidiococcus gen. nov., a new extremophilic red algal genus sister to Cyanidioschyzon (Cyanidioschyzonaceae, Rhodophyta).</title>
        <authorList>
            <person name="Liu S.-L."/>
            <person name="Chiang Y.-R."/>
            <person name="Yoon H.S."/>
            <person name="Fu H.-Y."/>
        </authorList>
    </citation>
    <scope>NUCLEOTIDE SEQUENCE [LARGE SCALE GENOMIC DNA]</scope>
    <source>
        <strain evidence="11 12">THAL066</strain>
    </source>
</reference>
<evidence type="ECO:0000256" key="5">
    <source>
        <dbReference type="ARBA" id="ARBA00022927"/>
    </source>
</evidence>
<protein>
    <submittedName>
        <fullName evidence="11">Golgi SNAP receptor complex member 1</fullName>
    </submittedName>
</protein>
<keyword evidence="5" id="KW-0653">Protein transport</keyword>
<keyword evidence="3" id="KW-0813">Transport</keyword>